<dbReference type="InterPro" id="IPR056345">
    <property type="entry name" value="Znf-C2H2_CIZ1"/>
</dbReference>
<feature type="compositionally biased region" description="Polar residues" evidence="1">
    <location>
        <begin position="236"/>
        <end position="249"/>
    </location>
</feature>
<feature type="compositionally biased region" description="Basic and acidic residues" evidence="1">
    <location>
        <begin position="39"/>
        <end position="48"/>
    </location>
</feature>
<feature type="compositionally biased region" description="Basic and acidic residues" evidence="1">
    <location>
        <begin position="256"/>
        <end position="272"/>
    </location>
</feature>
<dbReference type="Pfam" id="PF23330">
    <property type="entry name" value="zf-C2H2_14"/>
    <property type="match status" value="1"/>
</dbReference>
<dbReference type="EMBL" id="GGLE01002613">
    <property type="protein sequence ID" value="MBY06739.1"/>
    <property type="molecule type" value="Transcribed_RNA"/>
</dbReference>
<dbReference type="InterPro" id="IPR036236">
    <property type="entry name" value="Znf_C2H2_sf"/>
</dbReference>
<evidence type="ECO:0000256" key="1">
    <source>
        <dbReference type="SAM" id="MobiDB-lite"/>
    </source>
</evidence>
<feature type="domain" description="U1-type" evidence="2">
    <location>
        <begin position="344"/>
        <end position="373"/>
    </location>
</feature>
<dbReference type="InterPro" id="IPR026811">
    <property type="entry name" value="CIZ1"/>
</dbReference>
<dbReference type="PANTHER" id="PTHR15491">
    <property type="match status" value="1"/>
</dbReference>
<feature type="compositionally biased region" description="Low complexity" evidence="1">
    <location>
        <begin position="504"/>
        <end position="519"/>
    </location>
</feature>
<dbReference type="GO" id="GO:0008270">
    <property type="term" value="F:zinc ion binding"/>
    <property type="evidence" value="ECO:0007669"/>
    <property type="project" value="InterPro"/>
</dbReference>
<evidence type="ECO:0000259" key="2">
    <source>
        <dbReference type="SMART" id="SM00451"/>
    </source>
</evidence>
<feature type="compositionally biased region" description="Basic and acidic residues" evidence="1">
    <location>
        <begin position="282"/>
        <end position="303"/>
    </location>
</feature>
<feature type="region of interest" description="Disordered" evidence="1">
    <location>
        <begin position="563"/>
        <end position="598"/>
    </location>
</feature>
<protein>
    <submittedName>
        <fullName evidence="3">Putative transcriptional regulator icp22</fullName>
    </submittedName>
</protein>
<sequence length="598" mass="66182">MMNCSPMWGQSNVPFMGNMMAPNMMRYGDNTSSHSNFRRNFDQRDRRFQPRRRQEHPPEGNRRGGKRSRFSPRNGKRPAARRSRSPPAKRVAKEADTAEEEEEKVVKTEEEAGGENLEEEPSRGTEEEEDLYDPADPTNDAAEEAPESKGEGYAEDALDAEAEIDKFEDANLHSTLNEGAAPTEEAQDDFVLQESNEEGLASEAVEEVPKDSVEGEEAAVQYEDTPSAGDPCGTPEKQQTPVKSAQQTPVKGAQQAEKDDKPVKKSAAEEKPAQNVSKSPKKPAEAARKPEEKKSDHRRDVSSSRKQKGKGWCTVCELNFDGSFLEHRRTEEHKRKRDQKYPKCHPCSMGFANSKQYELHCSGNFHKKNVEVQDNEIDEKSNPLGAEYLEEITAFFCTLCHVLLKPDVKDQHCRTRGHYRRHRDVKRKEETSKSKEIAEDDDAIFTITDEIVSDDEGKGESVDKPQPASEVTADEAAKVDEQTVPDAGVESASPVVDTTMNSDVPTETAEPEVTTEVCPADNNNANGDTGLETSVVQGVDEEMSGYKTADDATPEKVAAVNSAKAVSVTSTPKSTEGSNRGRARGPIGRGRAIRGRRR</sequence>
<feature type="compositionally biased region" description="Basic residues" evidence="1">
    <location>
        <begin position="63"/>
        <end position="84"/>
    </location>
</feature>
<feature type="region of interest" description="Disordered" evidence="1">
    <location>
        <begin position="26"/>
        <end position="306"/>
    </location>
</feature>
<dbReference type="GO" id="GO:0003676">
    <property type="term" value="F:nucleic acid binding"/>
    <property type="evidence" value="ECO:0007669"/>
    <property type="project" value="InterPro"/>
</dbReference>
<accession>A0A2R5LB89</accession>
<dbReference type="SMART" id="SM00451">
    <property type="entry name" value="ZnF_U1"/>
    <property type="match status" value="3"/>
</dbReference>
<feature type="compositionally biased region" description="Polar residues" evidence="1">
    <location>
        <begin position="569"/>
        <end position="578"/>
    </location>
</feature>
<proteinExistence type="predicted"/>
<feature type="region of interest" description="Disordered" evidence="1">
    <location>
        <begin position="453"/>
        <end position="531"/>
    </location>
</feature>
<dbReference type="AlphaFoldDB" id="A0A2R5LB89"/>
<organism evidence="3">
    <name type="scientific">Ornithodoros turicata</name>
    <dbReference type="NCBI Taxonomy" id="34597"/>
    <lineage>
        <taxon>Eukaryota</taxon>
        <taxon>Metazoa</taxon>
        <taxon>Ecdysozoa</taxon>
        <taxon>Arthropoda</taxon>
        <taxon>Chelicerata</taxon>
        <taxon>Arachnida</taxon>
        <taxon>Acari</taxon>
        <taxon>Parasitiformes</taxon>
        <taxon>Ixodida</taxon>
        <taxon>Ixodoidea</taxon>
        <taxon>Argasidae</taxon>
        <taxon>Ornithodorinae</taxon>
        <taxon>Ornithodoros</taxon>
    </lineage>
</organism>
<feature type="compositionally biased region" description="Acidic residues" evidence="1">
    <location>
        <begin position="153"/>
        <end position="162"/>
    </location>
</feature>
<evidence type="ECO:0000313" key="3">
    <source>
        <dbReference type="EMBL" id="MBY06739.1"/>
    </source>
</evidence>
<dbReference type="PANTHER" id="PTHR15491:SF9">
    <property type="entry name" value="CIP1-INTERACTING ZINC FINGER PROTEIN"/>
    <property type="match status" value="1"/>
</dbReference>
<reference evidence="3" key="1">
    <citation type="submission" date="2018-03" db="EMBL/GenBank/DDBJ databases">
        <title>The relapsing fever spirochete Borrelia turicatae persists in the highly oxidative environment of its soft-bodied tick vector.</title>
        <authorList>
            <person name="Bourret T.J."/>
            <person name="Boyle W.K."/>
            <person name="Valenzuela J.G."/>
            <person name="Oliveira F."/>
            <person name="Lopez J.E."/>
        </authorList>
    </citation>
    <scope>NUCLEOTIDE SEQUENCE</scope>
    <source>
        <strain evidence="3">Kansas strain/isolate</strain>
        <tissue evidence="3">Salivary glands</tissue>
    </source>
</reference>
<dbReference type="GO" id="GO:0005634">
    <property type="term" value="C:nucleus"/>
    <property type="evidence" value="ECO:0007669"/>
    <property type="project" value="TreeGrafter"/>
</dbReference>
<feature type="domain" description="U1-type" evidence="2">
    <location>
        <begin position="308"/>
        <end position="340"/>
    </location>
</feature>
<feature type="compositionally biased region" description="Polar residues" evidence="1">
    <location>
        <begin position="521"/>
        <end position="531"/>
    </location>
</feature>
<dbReference type="SUPFAM" id="SSF57667">
    <property type="entry name" value="beta-beta-alpha zinc fingers"/>
    <property type="match status" value="1"/>
</dbReference>
<name>A0A2R5LB89_9ACAR</name>
<dbReference type="InterPro" id="IPR003604">
    <property type="entry name" value="Matrin/U1-like-C_Znf_C2H2"/>
</dbReference>
<feature type="domain" description="U1-type" evidence="2">
    <location>
        <begin position="392"/>
        <end position="425"/>
    </location>
</feature>